<comment type="caution">
    <text evidence="1">The sequence shown here is derived from an EMBL/GenBank/DDBJ whole genome shotgun (WGS) entry which is preliminary data.</text>
</comment>
<dbReference type="GO" id="GO:0016787">
    <property type="term" value="F:hydrolase activity"/>
    <property type="evidence" value="ECO:0007669"/>
    <property type="project" value="UniProtKB-KW"/>
</dbReference>
<dbReference type="Gene3D" id="1.10.10.10">
    <property type="entry name" value="Winged helix-like DNA-binding domain superfamily/Winged helix DNA-binding domain"/>
    <property type="match status" value="1"/>
</dbReference>
<name>A0A6B0STM0_9EURY</name>
<keyword evidence="2" id="KW-1185">Reference proteome</keyword>
<proteinExistence type="predicted"/>
<reference evidence="1 2" key="1">
    <citation type="submission" date="2019-12" db="EMBL/GenBank/DDBJ databases">
        <title>Isolation and characterization of three novel carbon monoxide-oxidizing members of Halobacteria from salione crusts and soils.</title>
        <authorList>
            <person name="Myers M.R."/>
            <person name="King G.M."/>
        </authorList>
    </citation>
    <scope>NUCLEOTIDE SEQUENCE [LARGE SCALE GENOMIC DNA]</scope>
    <source>
        <strain evidence="1 2">PCN9</strain>
    </source>
</reference>
<gene>
    <name evidence="1" type="ORF">GRX66_16755</name>
</gene>
<dbReference type="Proteomes" id="UP000471521">
    <property type="component" value="Unassembled WGS sequence"/>
</dbReference>
<evidence type="ECO:0000313" key="2">
    <source>
        <dbReference type="Proteomes" id="UP000471521"/>
    </source>
</evidence>
<feature type="non-terminal residue" evidence="1">
    <location>
        <position position="1"/>
    </location>
</feature>
<organism evidence="1 2">
    <name type="scientific">Halobacterium bonnevillei</name>
    <dbReference type="NCBI Taxonomy" id="2692200"/>
    <lineage>
        <taxon>Archaea</taxon>
        <taxon>Methanobacteriati</taxon>
        <taxon>Methanobacteriota</taxon>
        <taxon>Stenosarchaea group</taxon>
        <taxon>Halobacteria</taxon>
        <taxon>Halobacteriales</taxon>
        <taxon>Halobacteriaceae</taxon>
        <taxon>Halobacterium</taxon>
    </lineage>
</organism>
<sequence length="67" mass="7364">HHDERTERVLAAVDELAPATPWEVSAELFGDLSRIHVLHGPGEAYAHLDHLVHEGVLAETSDGYVRA</sequence>
<dbReference type="AlphaFoldDB" id="A0A6B0STM0"/>
<dbReference type="InterPro" id="IPR036388">
    <property type="entry name" value="WH-like_DNA-bd_sf"/>
</dbReference>
<dbReference type="EMBL" id="WUUU01000210">
    <property type="protein sequence ID" value="MXR22160.1"/>
    <property type="molecule type" value="Genomic_DNA"/>
</dbReference>
<protein>
    <submittedName>
        <fullName evidence="1">MBL fold metallo-hydrolase</fullName>
    </submittedName>
</protein>
<evidence type="ECO:0000313" key="1">
    <source>
        <dbReference type="EMBL" id="MXR22160.1"/>
    </source>
</evidence>
<keyword evidence="1" id="KW-0378">Hydrolase</keyword>
<accession>A0A6B0STM0</accession>